<gene>
    <name evidence="10" type="primary">dnaE</name>
    <name evidence="10" type="ORF">TH606_02425</name>
</gene>
<dbReference type="CDD" id="cd12113">
    <property type="entry name" value="PHP_PolIIIA_DnaE3"/>
    <property type="match status" value="1"/>
</dbReference>
<dbReference type="NCBIfam" id="NF004226">
    <property type="entry name" value="PRK05673.1"/>
    <property type="match status" value="1"/>
</dbReference>
<dbReference type="Pfam" id="PF07733">
    <property type="entry name" value="DNA_pol3_alpha"/>
    <property type="match status" value="1"/>
</dbReference>
<dbReference type="RefSeq" id="WP_068541104.1">
    <property type="nucleotide sequence ID" value="NZ_LSFI01000007.1"/>
</dbReference>
<protein>
    <recommendedName>
        <fullName evidence="3">DNA polymerase III subunit alpha</fullName>
        <ecNumber evidence="2">2.7.7.7</ecNumber>
    </recommendedName>
</protein>
<name>A0A177E9F0_9BACT</name>
<feature type="domain" description="Polymerase/histidinol phosphatase N-terminal" evidence="9">
    <location>
        <begin position="5"/>
        <end position="72"/>
    </location>
</feature>
<reference evidence="10 11" key="1">
    <citation type="submission" date="2016-02" db="EMBL/GenBank/DDBJ databases">
        <title>Draft genome sequence of Thermodesulfatator sp. S606.</title>
        <authorList>
            <person name="Lai Q."/>
            <person name="Cao J."/>
            <person name="Dupont S."/>
            <person name="Shao Z."/>
            <person name="Jebbar M."/>
            <person name="Alain K."/>
        </authorList>
    </citation>
    <scope>NUCLEOTIDE SEQUENCE [LARGE SCALE GENOMIC DNA]</scope>
    <source>
        <strain evidence="10 11">S606</strain>
    </source>
</reference>
<dbReference type="OrthoDB" id="9803237at2"/>
<keyword evidence="4" id="KW-0808">Transferase</keyword>
<dbReference type="EMBL" id="LSFI01000007">
    <property type="protein sequence ID" value="OAG28336.1"/>
    <property type="molecule type" value="Genomic_DNA"/>
</dbReference>
<dbReference type="AlphaFoldDB" id="A0A177E9F0"/>
<dbReference type="EC" id="2.7.7.7" evidence="2"/>
<dbReference type="GO" id="GO:0006260">
    <property type="term" value="P:DNA replication"/>
    <property type="evidence" value="ECO:0007669"/>
    <property type="project" value="UniProtKB-KW"/>
</dbReference>
<comment type="caution">
    <text evidence="10">The sequence shown here is derived from an EMBL/GenBank/DDBJ whole genome shotgun (WGS) entry which is preliminary data.</text>
</comment>
<dbReference type="InterPro" id="IPR041931">
    <property type="entry name" value="DNA_pol3_alpha_thumb_dom"/>
</dbReference>
<dbReference type="Gene3D" id="1.10.150.870">
    <property type="match status" value="1"/>
</dbReference>
<dbReference type="GO" id="GO:0003887">
    <property type="term" value="F:DNA-directed DNA polymerase activity"/>
    <property type="evidence" value="ECO:0007669"/>
    <property type="project" value="UniProtKB-KW"/>
</dbReference>
<dbReference type="Gene3D" id="3.20.20.140">
    <property type="entry name" value="Metal-dependent hydrolases"/>
    <property type="match status" value="1"/>
</dbReference>
<dbReference type="SUPFAM" id="SSF160975">
    <property type="entry name" value="AF1531-like"/>
    <property type="match status" value="1"/>
</dbReference>
<evidence type="ECO:0000256" key="3">
    <source>
        <dbReference type="ARBA" id="ARBA00019114"/>
    </source>
</evidence>
<evidence type="ECO:0000256" key="6">
    <source>
        <dbReference type="ARBA" id="ARBA00022705"/>
    </source>
</evidence>
<dbReference type="GO" id="GO:0003676">
    <property type="term" value="F:nucleic acid binding"/>
    <property type="evidence" value="ECO:0007669"/>
    <property type="project" value="InterPro"/>
</dbReference>
<keyword evidence="6" id="KW-0235">DNA replication</keyword>
<dbReference type="InterPro" id="IPR029460">
    <property type="entry name" value="DNAPol_HHH"/>
</dbReference>
<keyword evidence="7" id="KW-0239">DNA-directed DNA polymerase</keyword>
<dbReference type="InterPro" id="IPR003141">
    <property type="entry name" value="Pol/His_phosphatase_N"/>
</dbReference>
<dbReference type="PANTHER" id="PTHR32294:SF0">
    <property type="entry name" value="DNA POLYMERASE III SUBUNIT ALPHA"/>
    <property type="match status" value="1"/>
</dbReference>
<dbReference type="NCBIfam" id="NF005298">
    <property type="entry name" value="PRK06826.1"/>
    <property type="match status" value="1"/>
</dbReference>
<dbReference type="InterPro" id="IPR004805">
    <property type="entry name" value="DnaE2/DnaE/PolC"/>
</dbReference>
<dbReference type="InterPro" id="IPR004013">
    <property type="entry name" value="PHP_dom"/>
</dbReference>
<dbReference type="Pfam" id="PF17657">
    <property type="entry name" value="DNA_pol3_finger"/>
    <property type="match status" value="1"/>
</dbReference>
<dbReference type="STRING" id="1795632.TH606_02425"/>
<evidence type="ECO:0000256" key="7">
    <source>
        <dbReference type="ARBA" id="ARBA00022932"/>
    </source>
</evidence>
<evidence type="ECO:0000313" key="10">
    <source>
        <dbReference type="EMBL" id="OAG28336.1"/>
    </source>
</evidence>
<dbReference type="Proteomes" id="UP000076964">
    <property type="component" value="Unassembled WGS sequence"/>
</dbReference>
<dbReference type="CDD" id="cd04485">
    <property type="entry name" value="DnaE_OBF"/>
    <property type="match status" value="1"/>
</dbReference>
<dbReference type="Gene3D" id="1.10.10.1600">
    <property type="entry name" value="Bacterial DNA polymerase III alpha subunit, thumb domain"/>
    <property type="match status" value="1"/>
</dbReference>
<dbReference type="GO" id="GO:0005737">
    <property type="term" value="C:cytoplasm"/>
    <property type="evidence" value="ECO:0007669"/>
    <property type="project" value="UniProtKB-SubCell"/>
</dbReference>
<dbReference type="InterPro" id="IPR011708">
    <property type="entry name" value="DNA_pol3_alpha_NTPase_dom"/>
</dbReference>
<dbReference type="Pfam" id="PF02811">
    <property type="entry name" value="PHP"/>
    <property type="match status" value="1"/>
</dbReference>
<evidence type="ECO:0000256" key="1">
    <source>
        <dbReference type="ARBA" id="ARBA00004496"/>
    </source>
</evidence>
<dbReference type="SMART" id="SM00481">
    <property type="entry name" value="POLIIIAc"/>
    <property type="match status" value="1"/>
</dbReference>
<accession>A0A177E9F0</accession>
<keyword evidence="5" id="KW-0548">Nucleotidyltransferase</keyword>
<dbReference type="InterPro" id="IPR040982">
    <property type="entry name" value="DNA_pol3_finger"/>
</dbReference>
<comment type="catalytic activity">
    <reaction evidence="8">
        <text>DNA(n) + a 2'-deoxyribonucleoside 5'-triphosphate = DNA(n+1) + diphosphate</text>
        <dbReference type="Rhea" id="RHEA:22508"/>
        <dbReference type="Rhea" id="RHEA-COMP:17339"/>
        <dbReference type="Rhea" id="RHEA-COMP:17340"/>
        <dbReference type="ChEBI" id="CHEBI:33019"/>
        <dbReference type="ChEBI" id="CHEBI:61560"/>
        <dbReference type="ChEBI" id="CHEBI:173112"/>
        <dbReference type="EC" id="2.7.7.7"/>
    </reaction>
</comment>
<evidence type="ECO:0000256" key="8">
    <source>
        <dbReference type="ARBA" id="ARBA00049244"/>
    </source>
</evidence>
<evidence type="ECO:0000259" key="9">
    <source>
        <dbReference type="SMART" id="SM00481"/>
    </source>
</evidence>
<evidence type="ECO:0000256" key="2">
    <source>
        <dbReference type="ARBA" id="ARBA00012417"/>
    </source>
</evidence>
<proteinExistence type="predicted"/>
<dbReference type="PANTHER" id="PTHR32294">
    <property type="entry name" value="DNA POLYMERASE III SUBUNIT ALPHA"/>
    <property type="match status" value="1"/>
</dbReference>
<dbReference type="InterPro" id="IPR004365">
    <property type="entry name" value="NA-bd_OB_tRNA"/>
</dbReference>
<dbReference type="NCBIfam" id="TIGR00594">
    <property type="entry name" value="polc"/>
    <property type="match status" value="1"/>
</dbReference>
<dbReference type="InterPro" id="IPR016195">
    <property type="entry name" value="Pol/histidinol_Pase-like"/>
</dbReference>
<dbReference type="GO" id="GO:0008408">
    <property type="term" value="F:3'-5' exonuclease activity"/>
    <property type="evidence" value="ECO:0007669"/>
    <property type="project" value="InterPro"/>
</dbReference>
<dbReference type="Pfam" id="PF14579">
    <property type="entry name" value="HHH_6"/>
    <property type="match status" value="1"/>
</dbReference>
<evidence type="ECO:0000256" key="4">
    <source>
        <dbReference type="ARBA" id="ARBA00022679"/>
    </source>
</evidence>
<keyword evidence="11" id="KW-1185">Reference proteome</keyword>
<dbReference type="SUPFAM" id="SSF89550">
    <property type="entry name" value="PHP domain-like"/>
    <property type="match status" value="1"/>
</dbReference>
<comment type="subcellular location">
    <subcellularLocation>
        <location evidence="1">Cytoplasm</location>
    </subcellularLocation>
</comment>
<evidence type="ECO:0000256" key="5">
    <source>
        <dbReference type="ARBA" id="ARBA00022695"/>
    </source>
</evidence>
<organism evidence="10 11">
    <name type="scientific">Thermodesulfatator autotrophicus</name>
    <dbReference type="NCBI Taxonomy" id="1795632"/>
    <lineage>
        <taxon>Bacteria</taxon>
        <taxon>Pseudomonadati</taxon>
        <taxon>Thermodesulfobacteriota</taxon>
        <taxon>Thermodesulfobacteria</taxon>
        <taxon>Thermodesulfobacteriales</taxon>
        <taxon>Thermodesulfatatoraceae</taxon>
        <taxon>Thermodesulfatator</taxon>
    </lineage>
</organism>
<evidence type="ECO:0000313" key="11">
    <source>
        <dbReference type="Proteomes" id="UP000076964"/>
    </source>
</evidence>
<sequence>MADFVHLHLHTEWSLLDGAIRLKDLFPKAVEYGYKAVAITDHGSLFGLVHFYEKAKEFGLKPILGCELYVAPGSRFERKAKSAHEAGYHLVVLCQNETGYRNLLKLVTLANFEGFYWKPRVDKELLRQYSDGLIALSACLHGEVASAALRGQMAEARKLAKEYAEIFPGRFYLELQENDLPEQKQVNEALVEIARELGLPLVATNDCHYLKEDDARVHDVLLCIQTNKLVTDENRMRFSTDKLYFASPEEMKERFSWCPEAIENTLRIAEECHLELELGKHHFPRYPLPEGKTYEEVFEEKARAGFEERLKKLKEWPGLATSEKEYRERLDLELEVIKEKGFASYFLVVSDFIAWAKKQGIPVGPGRGSAAGSLVAYAMGITELDPIRYGLLFERFLNVERASLPDIDVDFCMRRREEVIRYVREKYGGEEFVAQIATFGQMKAKAVVRDVGRALGMPYPQVDKIAKLIPETPGITLEKAIATEPRLKELIEKDPKVRELMAIAQALEGLPRHSSTHAAGVVIADAPLTNYCPLMKGDEEEIVTQFDMKAVERVGLIKFDFLGLKTLTIIDHAVRLVREHYGAEIDPSRLSLDDEKTYELLRRGETDGVFQLESAGMKELLVRMKPSEFNDLIAILALYRPGPLESGMVDQYVKAKHGEIEVEYPLPELEPILKETYGVIVYQEQVMKIAQVLAGYSLGEADILRRAMGKKKPEVMAAQKERFIKGATERGIPKDKAEYIFDLMEKFAGYGFNKSHSAAYALVAYQTAYLKAHYPICYMTALLSYEMGNTDQVVKYVSVCKHMGIEVLPPDINESEVGFSIKDGRIRFGLGAVKNVGEGAIEEIIKARQEGLFKSFEDFCLRVDLKKVNRRVIESLIKAGAFDSLGHARAALFEALPEMLDWAQTRKRAKEQGQKSIFDFASNVNTSKDSAGTFEIPAKEEWPINTKLKYEREALGFYFSGHPLEPYREWLSLLTPYTVSSLLKLNSSVKVGVGGAISEAKVKNTRKGDRMAILKIEDGYETIEVIVFPDLLRQCEELIDEKGLVFVVGRFEKDDRGAKVVAEKIVPLTRAAEVINGRVAMVLKGEETNISQLKALHDILKDAQGKFPVEIKLKFNDGEVLIDLNGAFKLDPRPELARTLKDILGYVPLQVQASF</sequence>
<dbReference type="Pfam" id="PF01336">
    <property type="entry name" value="tRNA_anti-codon"/>
    <property type="match status" value="1"/>
</dbReference>